<evidence type="ECO:0000259" key="5">
    <source>
        <dbReference type="PROSITE" id="PS52004"/>
    </source>
</evidence>
<comment type="caution">
    <text evidence="6">The sequence shown here is derived from an EMBL/GenBank/DDBJ whole genome shotgun (WGS) entry which is preliminary data.</text>
</comment>
<feature type="domain" description="Ketosynthase family 3 (KS3)" evidence="5">
    <location>
        <begin position="4"/>
        <end position="391"/>
    </location>
</feature>
<dbReference type="PANTHER" id="PTHR11712:SF336">
    <property type="entry name" value="3-OXOACYL-[ACYL-CARRIER-PROTEIN] SYNTHASE, MITOCHONDRIAL"/>
    <property type="match status" value="1"/>
</dbReference>
<dbReference type="InterPro" id="IPR014030">
    <property type="entry name" value="Ketoacyl_synth_N"/>
</dbReference>
<keyword evidence="3 4" id="KW-0808">Transferase</keyword>
<evidence type="ECO:0000256" key="2">
    <source>
        <dbReference type="ARBA" id="ARBA00008467"/>
    </source>
</evidence>
<reference evidence="7" key="1">
    <citation type="journal article" date="2019" name="Int. J. Syst. Evol. Microbiol.">
        <title>The Global Catalogue of Microorganisms (GCM) 10K type strain sequencing project: providing services to taxonomists for standard genome sequencing and annotation.</title>
        <authorList>
            <consortium name="The Broad Institute Genomics Platform"/>
            <consortium name="The Broad Institute Genome Sequencing Center for Infectious Disease"/>
            <person name="Wu L."/>
            <person name="Ma J."/>
        </authorList>
    </citation>
    <scope>NUCLEOTIDE SEQUENCE [LARGE SCALE GENOMIC DNA]</scope>
    <source>
        <strain evidence="7">CGMCC 1.16855</strain>
    </source>
</reference>
<evidence type="ECO:0000256" key="1">
    <source>
        <dbReference type="ARBA" id="ARBA00005194"/>
    </source>
</evidence>
<evidence type="ECO:0000256" key="3">
    <source>
        <dbReference type="ARBA" id="ARBA00022679"/>
    </source>
</evidence>
<evidence type="ECO:0000313" key="6">
    <source>
        <dbReference type="EMBL" id="MFC2998815.1"/>
    </source>
</evidence>
<dbReference type="InterPro" id="IPR014031">
    <property type="entry name" value="Ketoacyl_synth_C"/>
</dbReference>
<evidence type="ECO:0000313" key="7">
    <source>
        <dbReference type="Proteomes" id="UP001595420"/>
    </source>
</evidence>
<dbReference type="Pfam" id="PF02801">
    <property type="entry name" value="Ketoacyl-synt_C"/>
    <property type="match status" value="1"/>
</dbReference>
<proteinExistence type="inferred from homology"/>
<dbReference type="PANTHER" id="PTHR11712">
    <property type="entry name" value="POLYKETIDE SYNTHASE-RELATED"/>
    <property type="match status" value="1"/>
</dbReference>
<protein>
    <submittedName>
        <fullName evidence="6">Beta-ketoacyl synthase N-terminal-like domain-containing protein</fullName>
    </submittedName>
</protein>
<comment type="similarity">
    <text evidence="2 4">Belongs to the thiolase-like superfamily. Beta-ketoacyl-ACP synthases family.</text>
</comment>
<dbReference type="RefSeq" id="WP_216834418.1">
    <property type="nucleotide sequence ID" value="NZ_JAFNJS010000001.1"/>
</dbReference>
<dbReference type="PROSITE" id="PS52004">
    <property type="entry name" value="KS3_2"/>
    <property type="match status" value="1"/>
</dbReference>
<dbReference type="InterPro" id="IPR000794">
    <property type="entry name" value="Beta-ketoacyl_synthase"/>
</dbReference>
<comment type="pathway">
    <text evidence="1">Lipid metabolism; fatty acid biosynthesis.</text>
</comment>
<dbReference type="Pfam" id="PF00109">
    <property type="entry name" value="ketoacyl-synt"/>
    <property type="match status" value="1"/>
</dbReference>
<sequence length="396" mass="39421">MAEPRRVVITGLGVRAPGGVQDAAGFSELLRAGRVAPLQGEWPGSAMTLGTVDAAALPKPAQRAVRGGSRALVAALLVALAALADARVTQAESFGVVVAGSNIAQARSFDTTRKFHQEPAWTPPRHAAEVFDTHLAAVVAEATGAQGPGLSIGGASASGNAAVAVAADLIAMGRMPGCLVVAPPLDFGPVEWQALASLGALAPPGAPCRPFDRAAAGFVAGEGCGALVLESLEAAQARGATPLAEIAGHAQAQQGRAGVAPDAATALRVMRAALGALPADALGFISAHATGTPAGDAAEAEALATLLGSAPVPVNATKAMIGHAIQGAALLELVACVLQLQGGFVHGTPGLAQPITDRLYLPTTALERESLYALSPAYGFGGLATAVLLRHARDPA</sequence>
<accession>A0ABV7BRT1</accession>
<gene>
    <name evidence="6" type="ORF">ACFOD3_02860</name>
</gene>
<name>A0ABV7BRT1_9PROT</name>
<organism evidence="6 7">
    <name type="scientific">Falsiroseomonas tokyonensis</name>
    <dbReference type="NCBI Taxonomy" id="430521"/>
    <lineage>
        <taxon>Bacteria</taxon>
        <taxon>Pseudomonadati</taxon>
        <taxon>Pseudomonadota</taxon>
        <taxon>Alphaproteobacteria</taxon>
        <taxon>Acetobacterales</taxon>
        <taxon>Roseomonadaceae</taxon>
        <taxon>Falsiroseomonas</taxon>
    </lineage>
</organism>
<keyword evidence="7" id="KW-1185">Reference proteome</keyword>
<evidence type="ECO:0000256" key="4">
    <source>
        <dbReference type="RuleBase" id="RU003694"/>
    </source>
</evidence>
<dbReference type="InterPro" id="IPR020841">
    <property type="entry name" value="PKS_Beta-ketoAc_synthase_dom"/>
</dbReference>
<dbReference type="EMBL" id="JBHRSB010000001">
    <property type="protein sequence ID" value="MFC2998815.1"/>
    <property type="molecule type" value="Genomic_DNA"/>
</dbReference>
<dbReference type="Proteomes" id="UP001595420">
    <property type="component" value="Unassembled WGS sequence"/>
</dbReference>
<dbReference type="SMART" id="SM00825">
    <property type="entry name" value="PKS_KS"/>
    <property type="match status" value="1"/>
</dbReference>